<dbReference type="STRING" id="1507870.A0A1V8SC01"/>
<dbReference type="InterPro" id="IPR000425">
    <property type="entry name" value="MIP"/>
</dbReference>
<feature type="transmembrane region" description="Helical" evidence="11">
    <location>
        <begin position="230"/>
        <end position="250"/>
    </location>
</feature>
<feature type="transmembrane region" description="Helical" evidence="11">
    <location>
        <begin position="71"/>
        <end position="90"/>
    </location>
</feature>
<keyword evidence="7 11" id="KW-0472">Membrane</keyword>
<dbReference type="Proteomes" id="UP000192596">
    <property type="component" value="Unassembled WGS sequence"/>
</dbReference>
<dbReference type="OrthoDB" id="3222at2759"/>
<keyword evidence="4 9" id="KW-0812">Transmembrane</keyword>
<evidence type="ECO:0000256" key="5">
    <source>
        <dbReference type="ARBA" id="ARBA00022737"/>
    </source>
</evidence>
<dbReference type="GO" id="GO:0015250">
    <property type="term" value="F:water channel activity"/>
    <property type="evidence" value="ECO:0007669"/>
    <property type="project" value="TreeGrafter"/>
</dbReference>
<keyword evidence="3 9" id="KW-0813">Transport</keyword>
<dbReference type="InterPro" id="IPR034294">
    <property type="entry name" value="Aquaporin_transptr"/>
</dbReference>
<evidence type="ECO:0000256" key="8">
    <source>
        <dbReference type="ARBA" id="ARBA00034651"/>
    </source>
</evidence>
<reference evidence="13" key="1">
    <citation type="submission" date="2017-03" db="EMBL/GenBank/DDBJ databases">
        <title>Genomes of endolithic fungi from Antarctica.</title>
        <authorList>
            <person name="Coleine C."/>
            <person name="Masonjones S."/>
            <person name="Stajich J.E."/>
        </authorList>
    </citation>
    <scope>NUCLEOTIDE SEQUENCE [LARGE SCALE GENOMIC DNA]</scope>
    <source>
        <strain evidence="13">CCFEE 5527</strain>
    </source>
</reference>
<keyword evidence="6 11" id="KW-1133">Transmembrane helix</keyword>
<accession>A0A1V8SC01</accession>
<evidence type="ECO:0000256" key="9">
    <source>
        <dbReference type="RuleBase" id="RU000477"/>
    </source>
</evidence>
<evidence type="ECO:0000256" key="3">
    <source>
        <dbReference type="ARBA" id="ARBA00022448"/>
    </source>
</evidence>
<dbReference type="SUPFAM" id="SSF81338">
    <property type="entry name" value="Aquaporin-like"/>
    <property type="match status" value="1"/>
</dbReference>
<feature type="compositionally biased region" description="Basic and acidic residues" evidence="10">
    <location>
        <begin position="288"/>
        <end position="313"/>
    </location>
</feature>
<dbReference type="EMBL" id="NAJO01000062">
    <property type="protein sequence ID" value="OQN96705.1"/>
    <property type="molecule type" value="Genomic_DNA"/>
</dbReference>
<comment type="caution">
    <text evidence="12">The sequence shown here is derived from an EMBL/GenBank/DDBJ whole genome shotgun (WGS) entry which is preliminary data.</text>
</comment>
<dbReference type="FunCoup" id="A0A1V8SC01">
    <property type="interactions" value="422"/>
</dbReference>
<dbReference type="PANTHER" id="PTHR19139">
    <property type="entry name" value="AQUAPORIN TRANSPORTER"/>
    <property type="match status" value="1"/>
</dbReference>
<feature type="transmembrane region" description="Helical" evidence="11">
    <location>
        <begin position="158"/>
        <end position="178"/>
    </location>
</feature>
<name>A0A1V8SC01_9PEZI</name>
<gene>
    <name evidence="12" type="ORF">B0A48_17129</name>
</gene>
<evidence type="ECO:0000256" key="6">
    <source>
        <dbReference type="ARBA" id="ARBA00022989"/>
    </source>
</evidence>
<evidence type="ECO:0000256" key="7">
    <source>
        <dbReference type="ARBA" id="ARBA00023136"/>
    </source>
</evidence>
<protein>
    <recommendedName>
        <fullName evidence="14">Aquaporin</fullName>
    </recommendedName>
</protein>
<dbReference type="InterPro" id="IPR023271">
    <property type="entry name" value="Aquaporin-like"/>
</dbReference>
<sequence length="356" mass="37978">MPEGRMQQPMFGMGHPTPSENQSAARKHFVAAAGEFVGTFLFLFMAFLGHLMTVTTAGDSGPNQTLSASSVVYISLSYGMSLLIAAWMLYRVSGGLFNPAVTLGLVVTGNLPPVRGLVLFPVQVLSGMCAAAVVKGIVPGDIAITQTTLNPAMTVAQGFFLEMFLTAQLVFTILILAAEKSKDTFIAPIGIGISLFVIEIAGVYYTGASVNPARSFGPCVASRSFTTYHWIYWFGPFLGALVAAGFYHFLKFMNYEDANPGQDSAGQDEDIGAGQAEQGRRRSGSRNRSGDKERNRGSHEMDRMGSQGRDVERNGNGYGYGAPPRSRDGTGSGAPPRSRGSGRQVDMDGYGGPPRL</sequence>
<dbReference type="GO" id="GO:0005886">
    <property type="term" value="C:plasma membrane"/>
    <property type="evidence" value="ECO:0007669"/>
    <property type="project" value="TreeGrafter"/>
</dbReference>
<dbReference type="AlphaFoldDB" id="A0A1V8SC01"/>
<evidence type="ECO:0000256" key="11">
    <source>
        <dbReference type="SAM" id="Phobius"/>
    </source>
</evidence>
<evidence type="ECO:0000256" key="4">
    <source>
        <dbReference type="ARBA" id="ARBA00022692"/>
    </source>
</evidence>
<keyword evidence="5" id="KW-0677">Repeat</keyword>
<comment type="catalytic activity">
    <reaction evidence="8">
        <text>H2O(in) = H2O(out)</text>
        <dbReference type="Rhea" id="RHEA:29667"/>
        <dbReference type="ChEBI" id="CHEBI:15377"/>
    </reaction>
</comment>
<feature type="region of interest" description="Disordered" evidence="10">
    <location>
        <begin position="261"/>
        <end position="356"/>
    </location>
</feature>
<comment type="similarity">
    <text evidence="2 9">Belongs to the MIP/aquaporin (TC 1.A.8) family.</text>
</comment>
<evidence type="ECO:0000256" key="1">
    <source>
        <dbReference type="ARBA" id="ARBA00004141"/>
    </source>
</evidence>
<organism evidence="12 13">
    <name type="scientific">Cryoendolithus antarcticus</name>
    <dbReference type="NCBI Taxonomy" id="1507870"/>
    <lineage>
        <taxon>Eukaryota</taxon>
        <taxon>Fungi</taxon>
        <taxon>Dikarya</taxon>
        <taxon>Ascomycota</taxon>
        <taxon>Pezizomycotina</taxon>
        <taxon>Dothideomycetes</taxon>
        <taxon>Dothideomycetidae</taxon>
        <taxon>Cladosporiales</taxon>
        <taxon>Cladosporiaceae</taxon>
        <taxon>Cryoendolithus</taxon>
    </lineage>
</organism>
<evidence type="ECO:0008006" key="14">
    <source>
        <dbReference type="Google" id="ProtNLM"/>
    </source>
</evidence>
<comment type="subcellular location">
    <subcellularLocation>
        <location evidence="1">Membrane</location>
        <topology evidence="1">Multi-pass membrane protein</topology>
    </subcellularLocation>
</comment>
<dbReference type="Pfam" id="PF00230">
    <property type="entry name" value="MIP"/>
    <property type="match status" value="1"/>
</dbReference>
<dbReference type="InParanoid" id="A0A1V8SC01"/>
<feature type="transmembrane region" description="Helical" evidence="11">
    <location>
        <begin position="29"/>
        <end position="51"/>
    </location>
</feature>
<evidence type="ECO:0000256" key="2">
    <source>
        <dbReference type="ARBA" id="ARBA00006175"/>
    </source>
</evidence>
<dbReference type="PRINTS" id="PR00783">
    <property type="entry name" value="MINTRINSICP"/>
</dbReference>
<evidence type="ECO:0000313" key="12">
    <source>
        <dbReference type="EMBL" id="OQN96705.1"/>
    </source>
</evidence>
<dbReference type="PANTHER" id="PTHR19139:SF283">
    <property type="entry name" value="AQUAPORIN"/>
    <property type="match status" value="1"/>
</dbReference>
<proteinExistence type="inferred from homology"/>
<feature type="compositionally biased region" description="Low complexity" evidence="10">
    <location>
        <begin position="333"/>
        <end position="343"/>
    </location>
</feature>
<feature type="transmembrane region" description="Helical" evidence="11">
    <location>
        <begin position="185"/>
        <end position="205"/>
    </location>
</feature>
<dbReference type="FunFam" id="1.20.1080.10:FF:000014">
    <property type="entry name" value="Aquaporin 1"/>
    <property type="match status" value="1"/>
</dbReference>
<keyword evidence="13" id="KW-1185">Reference proteome</keyword>
<evidence type="ECO:0000313" key="13">
    <source>
        <dbReference type="Proteomes" id="UP000192596"/>
    </source>
</evidence>
<dbReference type="Gene3D" id="1.20.1080.10">
    <property type="entry name" value="Glycerol uptake facilitator protein"/>
    <property type="match status" value="1"/>
</dbReference>
<evidence type="ECO:0000256" key="10">
    <source>
        <dbReference type="SAM" id="MobiDB-lite"/>
    </source>
</evidence>